<reference evidence="1 2" key="1">
    <citation type="submission" date="2020-06" db="EMBL/GenBank/DDBJ databases">
        <title>Methanofollis fontis sp. nov., a methanogen isolated from marine sediments near a cold seep at Four-Way Closure Ridge offshore southwestern Taiwan.</title>
        <authorList>
            <person name="Chen S.-C."/>
            <person name="Teng N.-H."/>
            <person name="Lin Y.-S."/>
            <person name="Lai M.-C."/>
            <person name="Chen H.-H."/>
            <person name="Wang C.-C."/>
        </authorList>
    </citation>
    <scope>NUCLEOTIDE SEQUENCE [LARGE SCALE GENOMIC DNA]</scope>
    <source>
        <strain evidence="1 2">DSM 2702</strain>
    </source>
</reference>
<sequence>MADLEQNNTSILTTHMHHVLKPGYAYQFAIDFTNDPYYGSTDEENEAYIVRSKRKKSTNERIAINSSLPSDTRSRLPSSPRCSAVSFLNPCI</sequence>
<dbReference type="OrthoDB" id="139719at2157"/>
<dbReference type="AlphaFoldDB" id="A0A7K4HPM1"/>
<name>A0A7K4HPM1_9EURY</name>
<evidence type="ECO:0000313" key="1">
    <source>
        <dbReference type="EMBL" id="NVO67224.1"/>
    </source>
</evidence>
<proteinExistence type="predicted"/>
<keyword evidence="2" id="KW-1185">Reference proteome</keyword>
<gene>
    <name evidence="1" type="ORF">HWN36_07870</name>
</gene>
<accession>A0A7K4HPM1</accession>
<organism evidence="1 2">
    <name type="scientific">Methanofollis tationis</name>
    <dbReference type="NCBI Taxonomy" id="81417"/>
    <lineage>
        <taxon>Archaea</taxon>
        <taxon>Methanobacteriati</taxon>
        <taxon>Methanobacteriota</taxon>
        <taxon>Stenosarchaea group</taxon>
        <taxon>Methanomicrobia</taxon>
        <taxon>Methanomicrobiales</taxon>
        <taxon>Methanomicrobiaceae</taxon>
        <taxon>Methanofollis</taxon>
    </lineage>
</organism>
<comment type="caution">
    <text evidence="1">The sequence shown here is derived from an EMBL/GenBank/DDBJ whole genome shotgun (WGS) entry which is preliminary data.</text>
</comment>
<evidence type="ECO:0000313" key="2">
    <source>
        <dbReference type="Proteomes" id="UP000570823"/>
    </source>
</evidence>
<dbReference type="EMBL" id="JABXWR010000001">
    <property type="protein sequence ID" value="NVO67224.1"/>
    <property type="molecule type" value="Genomic_DNA"/>
</dbReference>
<dbReference type="RefSeq" id="WP_176788837.1">
    <property type="nucleotide sequence ID" value="NZ_JABXWR010000001.1"/>
</dbReference>
<dbReference type="Proteomes" id="UP000570823">
    <property type="component" value="Unassembled WGS sequence"/>
</dbReference>
<protein>
    <submittedName>
        <fullName evidence="1">Uncharacterized protein</fullName>
    </submittedName>
</protein>